<accession>A0ABW6KA65</accession>
<organism evidence="1 2">
    <name type="scientific">Cytobacillus spartinae</name>
    <dbReference type="NCBI Taxonomy" id="3299023"/>
    <lineage>
        <taxon>Bacteria</taxon>
        <taxon>Bacillati</taxon>
        <taxon>Bacillota</taxon>
        <taxon>Bacilli</taxon>
        <taxon>Bacillales</taxon>
        <taxon>Bacillaceae</taxon>
        <taxon>Cytobacillus</taxon>
    </lineage>
</organism>
<dbReference type="EMBL" id="JBIACK010000004">
    <property type="protein sequence ID" value="MFE8701051.1"/>
    <property type="molecule type" value="Genomic_DNA"/>
</dbReference>
<protein>
    <submittedName>
        <fullName evidence="1">DUF4262 domain-containing protein</fullName>
    </submittedName>
</protein>
<dbReference type="Pfam" id="PF14081">
    <property type="entry name" value="DUF4262"/>
    <property type="match status" value="1"/>
</dbReference>
<evidence type="ECO:0000313" key="2">
    <source>
        <dbReference type="Proteomes" id="UP001601059"/>
    </source>
</evidence>
<keyword evidence="2" id="KW-1185">Reference proteome</keyword>
<dbReference type="InterPro" id="IPR025358">
    <property type="entry name" value="DUF4262"/>
</dbReference>
<sequence>MKNFSMDAMLELESQLQDYGWIAHHEDSPDGKTANHHTHGLAENFDHDDFQLVLDVDPRIPQEIFSRLVDLVAEGTVFQEGKRYARVITGFEVEMKRVEEDERELLRVILPDPNGKFPEDDGCEEMYMMQAHAFL</sequence>
<dbReference type="Proteomes" id="UP001601059">
    <property type="component" value="Unassembled WGS sequence"/>
</dbReference>
<name>A0ABW6KA65_9BACI</name>
<comment type="caution">
    <text evidence="1">The sequence shown here is derived from an EMBL/GenBank/DDBJ whole genome shotgun (WGS) entry which is preliminary data.</text>
</comment>
<dbReference type="RefSeq" id="WP_389360828.1">
    <property type="nucleotide sequence ID" value="NZ_JBIACK010000004.1"/>
</dbReference>
<evidence type="ECO:0000313" key="1">
    <source>
        <dbReference type="EMBL" id="MFE8701051.1"/>
    </source>
</evidence>
<reference evidence="1 2" key="1">
    <citation type="submission" date="2024-08" db="EMBL/GenBank/DDBJ databases">
        <title>Two novel Cytobacillus novel species.</title>
        <authorList>
            <person name="Liu G."/>
        </authorList>
    </citation>
    <scope>NUCLEOTIDE SEQUENCE [LARGE SCALE GENOMIC DNA]</scope>
    <source>
        <strain evidence="1 2">FJAT-54145</strain>
    </source>
</reference>
<proteinExistence type="predicted"/>
<gene>
    <name evidence="1" type="ORF">ACFYKX_10625</name>
</gene>